<accession>A0A699H6D1</accession>
<dbReference type="AlphaFoldDB" id="A0A699H6D1"/>
<proteinExistence type="predicted"/>
<dbReference type="EMBL" id="BKCJ010114901">
    <property type="protein sequence ID" value="GEX54823.1"/>
    <property type="molecule type" value="Genomic_DNA"/>
</dbReference>
<dbReference type="InterPro" id="IPR005174">
    <property type="entry name" value="KIB1-4_b-propeller"/>
</dbReference>
<gene>
    <name evidence="3" type="ORF">Tci_326798</name>
</gene>
<name>A0A699H6D1_TANCI</name>
<protein>
    <submittedName>
        <fullName evidence="3">Cation/H+ exchanger, cation/H+ exchanger, CPA1 family</fullName>
    </submittedName>
</protein>
<organism evidence="3">
    <name type="scientific">Tanacetum cinerariifolium</name>
    <name type="common">Dalmatian daisy</name>
    <name type="synonym">Chrysanthemum cinerariifolium</name>
    <dbReference type="NCBI Taxonomy" id="118510"/>
    <lineage>
        <taxon>Eukaryota</taxon>
        <taxon>Viridiplantae</taxon>
        <taxon>Streptophyta</taxon>
        <taxon>Embryophyta</taxon>
        <taxon>Tracheophyta</taxon>
        <taxon>Spermatophyta</taxon>
        <taxon>Magnoliopsida</taxon>
        <taxon>eudicotyledons</taxon>
        <taxon>Gunneridae</taxon>
        <taxon>Pentapetalae</taxon>
        <taxon>asterids</taxon>
        <taxon>campanulids</taxon>
        <taxon>Asterales</taxon>
        <taxon>Asteraceae</taxon>
        <taxon>Asteroideae</taxon>
        <taxon>Anthemideae</taxon>
        <taxon>Anthemidinae</taxon>
        <taxon>Tanacetum</taxon>
    </lineage>
</organism>
<sequence>MEHKQSSYGGSICDHLLPLSAKYPWVVARNLGAEEDSSGDKYFFTLHDPLTNNYQCQIPELLGRRIRGYYHCWVILSDHLQNVMWSLWNPVTSKMIHSPPLILKDGDSNSIRECCLSAQPDDPSSVLLLTRTSKPTFIFFLTNFLKGYGTKLFCIMVTFKVRLYKLDMTSLKSEDVKRFNKVEVYTGSNDCDKVYALMDAYTSLRLWVKLVDLKDAIFFVDLGRNNLAYYRPGIASELGGYIHIRDTNNVFYSYHVKDRTFSLSFMPSLVLPTSHVSIWECRLEDDSKQEENQIEVKSITDNEIGLDEWNLLNLSFDILEMIIEHCEIADSFINFTMVNRGKKIKALSLLLIRSPPTFPDCMAVGFSLDDECLVSIHYVAREPTWRTIRVGGELFYIHFPTFIGRDLYALDGDGTRDSSNGHIDSQKGATSDALATT</sequence>
<evidence type="ECO:0000256" key="1">
    <source>
        <dbReference type="SAM" id="MobiDB-lite"/>
    </source>
</evidence>
<feature type="region of interest" description="Disordered" evidence="1">
    <location>
        <begin position="418"/>
        <end position="437"/>
    </location>
</feature>
<evidence type="ECO:0000313" key="3">
    <source>
        <dbReference type="EMBL" id="GEX54823.1"/>
    </source>
</evidence>
<dbReference type="PANTHER" id="PTHR40891">
    <property type="entry name" value="DUF295 DOMAIN-CONTAINING PROTEIN"/>
    <property type="match status" value="1"/>
</dbReference>
<dbReference type="Pfam" id="PF03478">
    <property type="entry name" value="Beta-prop_KIB1-4"/>
    <property type="match status" value="1"/>
</dbReference>
<reference evidence="3" key="1">
    <citation type="journal article" date="2019" name="Sci. Rep.">
        <title>Draft genome of Tanacetum cinerariifolium, the natural source of mosquito coil.</title>
        <authorList>
            <person name="Yamashiro T."/>
            <person name="Shiraishi A."/>
            <person name="Satake H."/>
            <person name="Nakayama K."/>
        </authorList>
    </citation>
    <scope>NUCLEOTIDE SEQUENCE</scope>
</reference>
<evidence type="ECO:0000259" key="2">
    <source>
        <dbReference type="Pfam" id="PF03478"/>
    </source>
</evidence>
<comment type="caution">
    <text evidence="3">The sequence shown here is derived from an EMBL/GenBank/DDBJ whole genome shotgun (WGS) entry which is preliminary data.</text>
</comment>
<feature type="domain" description="KIB1-4 beta-propeller" evidence="2">
    <location>
        <begin position="44"/>
        <end position="139"/>
    </location>
</feature>
<dbReference type="PANTHER" id="PTHR40891:SF1">
    <property type="entry name" value="DUF295 DOMAIN-CONTAINING PROTEIN"/>
    <property type="match status" value="1"/>
</dbReference>